<name>A0A4Q7E912_9CYAN</name>
<dbReference type="RefSeq" id="WP_052288564.1">
    <property type="nucleotide sequence ID" value="NZ_QVFV01000002.1"/>
</dbReference>
<dbReference type="PANTHER" id="PTHR43877:SF2">
    <property type="entry name" value="AMINOALKYLPHOSPHONATE N-ACETYLTRANSFERASE-RELATED"/>
    <property type="match status" value="1"/>
</dbReference>
<proteinExistence type="predicted"/>
<reference evidence="4 5" key="1">
    <citation type="submission" date="2018-11" db="EMBL/GenBank/DDBJ databases">
        <title>Whole genome sequencing of an environmental sample.</title>
        <authorList>
            <person name="Sarangi A.N."/>
            <person name="Singh D."/>
            <person name="Tripathy S."/>
        </authorList>
    </citation>
    <scope>NUCLEOTIDE SEQUENCE [LARGE SCALE GENOMIC DNA]</scope>
    <source>
        <strain evidence="4 5">Lakshadweep</strain>
    </source>
</reference>
<dbReference type="PROSITE" id="PS51186">
    <property type="entry name" value="GNAT"/>
    <property type="match status" value="1"/>
</dbReference>
<keyword evidence="1 4" id="KW-0808">Transferase</keyword>
<accession>A0A4Q7E912</accession>
<sequence length="157" mass="17505">MTAVCQIRPGDFASEEAQALVSELDQHLAELYADYIPDLYGMKQADVAQPRSGFWLACVVDQVAGCVAVRPFTHTKAELKRMYVRPAFRNRGIGKQLLATAETAAIAWGYTHLCLETGEAQPASLHLYTQAGFQTISCFGHYDDPESRCYEKVLTRR</sequence>
<dbReference type="Gene3D" id="3.40.630.30">
    <property type="match status" value="1"/>
</dbReference>
<dbReference type="Proteomes" id="UP000292459">
    <property type="component" value="Unassembled WGS sequence"/>
</dbReference>
<evidence type="ECO:0000256" key="1">
    <source>
        <dbReference type="ARBA" id="ARBA00022679"/>
    </source>
</evidence>
<dbReference type="EMBL" id="QVFV01000002">
    <property type="protein sequence ID" value="RZM78894.1"/>
    <property type="molecule type" value="Genomic_DNA"/>
</dbReference>
<keyword evidence="2" id="KW-0012">Acyltransferase</keyword>
<dbReference type="AlphaFoldDB" id="A0A4Q7E912"/>
<evidence type="ECO:0000313" key="5">
    <source>
        <dbReference type="Proteomes" id="UP000292459"/>
    </source>
</evidence>
<dbReference type="OrthoDB" id="5419426at2"/>
<dbReference type="InterPro" id="IPR016181">
    <property type="entry name" value="Acyl_CoA_acyltransferase"/>
</dbReference>
<dbReference type="GO" id="GO:0016747">
    <property type="term" value="F:acyltransferase activity, transferring groups other than amino-acyl groups"/>
    <property type="evidence" value="ECO:0007669"/>
    <property type="project" value="InterPro"/>
</dbReference>
<protein>
    <submittedName>
        <fullName evidence="4">GNAT family N-acetyltransferase</fullName>
    </submittedName>
</protein>
<dbReference type="PANTHER" id="PTHR43877">
    <property type="entry name" value="AMINOALKYLPHOSPHONATE N-ACETYLTRANSFERASE-RELATED-RELATED"/>
    <property type="match status" value="1"/>
</dbReference>
<feature type="domain" description="N-acetyltransferase" evidence="3">
    <location>
        <begin position="5"/>
        <end position="157"/>
    </location>
</feature>
<comment type="caution">
    <text evidence="4">The sequence shown here is derived from an EMBL/GenBank/DDBJ whole genome shotgun (WGS) entry which is preliminary data.</text>
</comment>
<dbReference type="SUPFAM" id="SSF55729">
    <property type="entry name" value="Acyl-CoA N-acyltransferases (Nat)"/>
    <property type="match status" value="1"/>
</dbReference>
<keyword evidence="5" id="KW-1185">Reference proteome</keyword>
<evidence type="ECO:0000259" key="3">
    <source>
        <dbReference type="PROSITE" id="PS51186"/>
    </source>
</evidence>
<evidence type="ECO:0000313" key="4">
    <source>
        <dbReference type="EMBL" id="RZM78894.1"/>
    </source>
</evidence>
<organism evidence="4 5">
    <name type="scientific">Leptolyngbya iicbica LK</name>
    <dbReference type="NCBI Taxonomy" id="2294035"/>
    <lineage>
        <taxon>Bacteria</taxon>
        <taxon>Bacillati</taxon>
        <taxon>Cyanobacteriota</taxon>
        <taxon>Cyanophyceae</taxon>
        <taxon>Leptolyngbyales</taxon>
        <taxon>Leptolyngbyaceae</taxon>
        <taxon>Leptolyngbya group</taxon>
        <taxon>Leptolyngbya</taxon>
        <taxon>Leptolyngbya iicbica</taxon>
    </lineage>
</organism>
<gene>
    <name evidence="4" type="ORF">DYY88_08915</name>
</gene>
<dbReference type="CDD" id="cd04301">
    <property type="entry name" value="NAT_SF"/>
    <property type="match status" value="1"/>
</dbReference>
<dbReference type="Pfam" id="PF00583">
    <property type="entry name" value="Acetyltransf_1"/>
    <property type="match status" value="1"/>
</dbReference>
<evidence type="ECO:0000256" key="2">
    <source>
        <dbReference type="ARBA" id="ARBA00023315"/>
    </source>
</evidence>
<dbReference type="InterPro" id="IPR000182">
    <property type="entry name" value="GNAT_dom"/>
</dbReference>
<dbReference type="InterPro" id="IPR050832">
    <property type="entry name" value="Bact_Acetyltransf"/>
</dbReference>